<sequence>MVLVQRPSDQYARTSHLRRPDWNLEARNQLLEAISRASGAEALLLQV</sequence>
<organism evidence="1 2">
    <name type="scientific">Rubroshorea leprosula</name>
    <dbReference type="NCBI Taxonomy" id="152421"/>
    <lineage>
        <taxon>Eukaryota</taxon>
        <taxon>Viridiplantae</taxon>
        <taxon>Streptophyta</taxon>
        <taxon>Embryophyta</taxon>
        <taxon>Tracheophyta</taxon>
        <taxon>Spermatophyta</taxon>
        <taxon>Magnoliopsida</taxon>
        <taxon>eudicotyledons</taxon>
        <taxon>Gunneridae</taxon>
        <taxon>Pentapetalae</taxon>
        <taxon>rosids</taxon>
        <taxon>malvids</taxon>
        <taxon>Malvales</taxon>
        <taxon>Dipterocarpaceae</taxon>
        <taxon>Rubroshorea</taxon>
    </lineage>
</organism>
<dbReference type="EMBL" id="BPVZ01000020">
    <property type="protein sequence ID" value="GKV03125.1"/>
    <property type="molecule type" value="Genomic_DNA"/>
</dbReference>
<keyword evidence="2" id="KW-1185">Reference proteome</keyword>
<evidence type="ECO:0000313" key="1">
    <source>
        <dbReference type="EMBL" id="GKV03125.1"/>
    </source>
</evidence>
<name>A0AAV5IWX1_9ROSI</name>
<dbReference type="Proteomes" id="UP001054252">
    <property type="component" value="Unassembled WGS sequence"/>
</dbReference>
<gene>
    <name evidence="1" type="ORF">SLEP1_g15487</name>
</gene>
<proteinExistence type="predicted"/>
<comment type="caution">
    <text evidence="1">The sequence shown here is derived from an EMBL/GenBank/DDBJ whole genome shotgun (WGS) entry which is preliminary data.</text>
</comment>
<protein>
    <submittedName>
        <fullName evidence="1">Uncharacterized protein</fullName>
    </submittedName>
</protein>
<dbReference type="AlphaFoldDB" id="A0AAV5IWX1"/>
<accession>A0AAV5IWX1</accession>
<evidence type="ECO:0000313" key="2">
    <source>
        <dbReference type="Proteomes" id="UP001054252"/>
    </source>
</evidence>
<reference evidence="1 2" key="1">
    <citation type="journal article" date="2021" name="Commun. Biol.">
        <title>The genome of Shorea leprosula (Dipterocarpaceae) highlights the ecological relevance of drought in aseasonal tropical rainforests.</title>
        <authorList>
            <person name="Ng K.K.S."/>
            <person name="Kobayashi M.J."/>
            <person name="Fawcett J.A."/>
            <person name="Hatakeyama M."/>
            <person name="Paape T."/>
            <person name="Ng C.H."/>
            <person name="Ang C.C."/>
            <person name="Tnah L.H."/>
            <person name="Lee C.T."/>
            <person name="Nishiyama T."/>
            <person name="Sese J."/>
            <person name="O'Brien M.J."/>
            <person name="Copetti D."/>
            <person name="Mohd Noor M.I."/>
            <person name="Ong R.C."/>
            <person name="Putra M."/>
            <person name="Sireger I.Z."/>
            <person name="Indrioko S."/>
            <person name="Kosugi Y."/>
            <person name="Izuno A."/>
            <person name="Isagi Y."/>
            <person name="Lee S.L."/>
            <person name="Shimizu K.K."/>
        </authorList>
    </citation>
    <scope>NUCLEOTIDE SEQUENCE [LARGE SCALE GENOMIC DNA]</scope>
    <source>
        <strain evidence="1">214</strain>
    </source>
</reference>